<dbReference type="GO" id="GO:0004640">
    <property type="term" value="F:phosphoribosylanthranilate isomerase activity"/>
    <property type="evidence" value="ECO:0007669"/>
    <property type="project" value="UniProtKB-UniRule"/>
</dbReference>
<keyword evidence="5 9" id="KW-0028">Amino-acid biosynthesis</keyword>
<evidence type="ECO:0000256" key="3">
    <source>
        <dbReference type="ARBA" id="ARBA00012572"/>
    </source>
</evidence>
<dbReference type="Pfam" id="PF00697">
    <property type="entry name" value="PRAI"/>
    <property type="match status" value="1"/>
</dbReference>
<comment type="similarity">
    <text evidence="9">Belongs to the TrpF family.</text>
</comment>
<comment type="pathway">
    <text evidence="2 9">Amino-acid biosynthesis; L-tryptophan biosynthesis; L-tryptophan from chorismate: step 3/5.</text>
</comment>
<dbReference type="PANTHER" id="PTHR42894:SF1">
    <property type="entry name" value="N-(5'-PHOSPHORIBOSYL)ANTHRANILATE ISOMERASE"/>
    <property type="match status" value="1"/>
</dbReference>
<evidence type="ECO:0000256" key="1">
    <source>
        <dbReference type="ARBA" id="ARBA00001164"/>
    </source>
</evidence>
<dbReference type="AlphaFoldDB" id="A0A1G9W9N8"/>
<evidence type="ECO:0000256" key="5">
    <source>
        <dbReference type="ARBA" id="ARBA00022605"/>
    </source>
</evidence>
<reference evidence="11 12" key="1">
    <citation type="submission" date="2016-10" db="EMBL/GenBank/DDBJ databases">
        <authorList>
            <person name="de Groot N.N."/>
        </authorList>
    </citation>
    <scope>NUCLEOTIDE SEQUENCE [LARGE SCALE GENOMIC DNA]</scope>
    <source>
        <strain evidence="11 12">DSM 44149</strain>
    </source>
</reference>
<evidence type="ECO:0000259" key="10">
    <source>
        <dbReference type="Pfam" id="PF00697"/>
    </source>
</evidence>
<gene>
    <name evidence="9" type="primary">trpF</name>
    <name evidence="11" type="ORF">SAMN04489726_3465</name>
</gene>
<sequence>MISLPDNAFIFGRREVGGNRISPGAATGHTGAMFVKICGLKTVADVECAVAVGADAVGFVLAKSPRQISVDEVARLVPASSALTVGVFLGQTVAEIRSIVAATGLGGVQLHGSAYTARDFAALADLGVTLIRAISTEAPVTVGSFGEDMLILDSPRAGSGEQWAWSALRGQTGRWMLAGGLTPANVAEAVATVSPWGVDVSSGVELTRGTKDHGLIRDFMKAVRTP</sequence>
<proteinExistence type="inferred from homology"/>
<dbReference type="GO" id="GO:0000162">
    <property type="term" value="P:L-tryptophan biosynthetic process"/>
    <property type="evidence" value="ECO:0007669"/>
    <property type="project" value="UniProtKB-UniRule"/>
</dbReference>
<organism evidence="11 12">
    <name type="scientific">Allokutzneria albata</name>
    <name type="common">Kibdelosporangium albatum</name>
    <dbReference type="NCBI Taxonomy" id="211114"/>
    <lineage>
        <taxon>Bacteria</taxon>
        <taxon>Bacillati</taxon>
        <taxon>Actinomycetota</taxon>
        <taxon>Actinomycetes</taxon>
        <taxon>Pseudonocardiales</taxon>
        <taxon>Pseudonocardiaceae</taxon>
        <taxon>Allokutzneria</taxon>
    </lineage>
</organism>
<comment type="catalytic activity">
    <reaction evidence="1 9">
        <text>N-(5-phospho-beta-D-ribosyl)anthranilate = 1-(2-carboxyphenylamino)-1-deoxy-D-ribulose 5-phosphate</text>
        <dbReference type="Rhea" id="RHEA:21540"/>
        <dbReference type="ChEBI" id="CHEBI:18277"/>
        <dbReference type="ChEBI" id="CHEBI:58613"/>
        <dbReference type="EC" id="5.3.1.24"/>
    </reaction>
</comment>
<name>A0A1G9W9N8_ALLAB</name>
<dbReference type="PANTHER" id="PTHR42894">
    <property type="entry name" value="N-(5'-PHOSPHORIBOSYL)ANTHRANILATE ISOMERASE"/>
    <property type="match status" value="1"/>
</dbReference>
<evidence type="ECO:0000256" key="9">
    <source>
        <dbReference type="HAMAP-Rule" id="MF_00135"/>
    </source>
</evidence>
<evidence type="ECO:0000256" key="4">
    <source>
        <dbReference type="ARBA" id="ARBA00022272"/>
    </source>
</evidence>
<evidence type="ECO:0000313" key="12">
    <source>
        <dbReference type="Proteomes" id="UP000183376"/>
    </source>
</evidence>
<dbReference type="EC" id="5.3.1.24" evidence="3 9"/>
<evidence type="ECO:0000313" key="11">
    <source>
        <dbReference type="EMBL" id="SDM80926.1"/>
    </source>
</evidence>
<evidence type="ECO:0000256" key="6">
    <source>
        <dbReference type="ARBA" id="ARBA00022822"/>
    </source>
</evidence>
<dbReference type="InterPro" id="IPR013785">
    <property type="entry name" value="Aldolase_TIM"/>
</dbReference>
<dbReference type="InterPro" id="IPR001240">
    <property type="entry name" value="PRAI_dom"/>
</dbReference>
<dbReference type="UniPathway" id="UPA00035">
    <property type="reaction ID" value="UER00042"/>
</dbReference>
<dbReference type="InterPro" id="IPR044643">
    <property type="entry name" value="TrpF_fam"/>
</dbReference>
<dbReference type="InterPro" id="IPR011060">
    <property type="entry name" value="RibuloseP-bd_barrel"/>
</dbReference>
<dbReference type="STRING" id="211114.SAMN04489726_3465"/>
<dbReference type="CDD" id="cd00405">
    <property type="entry name" value="PRAI"/>
    <property type="match status" value="1"/>
</dbReference>
<dbReference type="SUPFAM" id="SSF51366">
    <property type="entry name" value="Ribulose-phoshate binding barrel"/>
    <property type="match status" value="1"/>
</dbReference>
<dbReference type="HAMAP" id="MF_00135">
    <property type="entry name" value="PRAI"/>
    <property type="match status" value="1"/>
</dbReference>
<keyword evidence="12" id="KW-1185">Reference proteome</keyword>
<evidence type="ECO:0000256" key="7">
    <source>
        <dbReference type="ARBA" id="ARBA00023141"/>
    </source>
</evidence>
<keyword evidence="8 9" id="KW-0413">Isomerase</keyword>
<keyword evidence="6 9" id="KW-0822">Tryptophan biosynthesis</keyword>
<protein>
    <recommendedName>
        <fullName evidence="4 9">N-(5'-phosphoribosyl)anthranilate isomerase</fullName>
        <shortName evidence="9">PRAI</shortName>
        <ecNumber evidence="3 9">5.3.1.24</ecNumber>
    </recommendedName>
</protein>
<feature type="domain" description="N-(5'phosphoribosyl) anthranilate isomerase (PRAI)" evidence="10">
    <location>
        <begin position="35"/>
        <end position="221"/>
    </location>
</feature>
<accession>A0A1G9W9N8</accession>
<dbReference type="eggNOG" id="COG0135">
    <property type="taxonomic scope" value="Bacteria"/>
</dbReference>
<dbReference type="EMBL" id="LT629701">
    <property type="protein sequence ID" value="SDM80926.1"/>
    <property type="molecule type" value="Genomic_DNA"/>
</dbReference>
<keyword evidence="7 9" id="KW-0057">Aromatic amino acid biosynthesis</keyword>
<dbReference type="Proteomes" id="UP000183376">
    <property type="component" value="Chromosome I"/>
</dbReference>
<evidence type="ECO:0000256" key="2">
    <source>
        <dbReference type="ARBA" id="ARBA00004664"/>
    </source>
</evidence>
<evidence type="ECO:0000256" key="8">
    <source>
        <dbReference type="ARBA" id="ARBA00023235"/>
    </source>
</evidence>
<dbReference type="Gene3D" id="3.20.20.70">
    <property type="entry name" value="Aldolase class I"/>
    <property type="match status" value="1"/>
</dbReference>